<gene>
    <name evidence="2" type="ORF">SPARVUS_LOCUS7799616</name>
</gene>
<reference evidence="2" key="1">
    <citation type="submission" date="2023-05" db="EMBL/GenBank/DDBJ databases">
        <authorList>
            <person name="Stuckert A."/>
        </authorList>
    </citation>
    <scope>NUCLEOTIDE SEQUENCE</scope>
</reference>
<dbReference type="EMBL" id="CATNWA010014586">
    <property type="protein sequence ID" value="CAI9573645.1"/>
    <property type="molecule type" value="Genomic_DNA"/>
</dbReference>
<sequence>MRSLRSSSLLFQCLLGLLICVFCVCVCVCMGWAVCCHSVFISPHCLGNSSQGSIRVWIHHPPLIATVTLPLPAIDTVRP</sequence>
<proteinExistence type="predicted"/>
<comment type="caution">
    <text evidence="2">The sequence shown here is derived from an EMBL/GenBank/DDBJ whole genome shotgun (WGS) entry which is preliminary data.</text>
</comment>
<evidence type="ECO:0000313" key="3">
    <source>
        <dbReference type="Proteomes" id="UP001162483"/>
    </source>
</evidence>
<keyword evidence="1" id="KW-0732">Signal</keyword>
<organism evidence="2 3">
    <name type="scientific">Staurois parvus</name>
    <dbReference type="NCBI Taxonomy" id="386267"/>
    <lineage>
        <taxon>Eukaryota</taxon>
        <taxon>Metazoa</taxon>
        <taxon>Chordata</taxon>
        <taxon>Craniata</taxon>
        <taxon>Vertebrata</taxon>
        <taxon>Euteleostomi</taxon>
        <taxon>Amphibia</taxon>
        <taxon>Batrachia</taxon>
        <taxon>Anura</taxon>
        <taxon>Neobatrachia</taxon>
        <taxon>Ranoidea</taxon>
        <taxon>Ranidae</taxon>
        <taxon>Staurois</taxon>
    </lineage>
</organism>
<feature type="chain" id="PRO_5046570053" description="Secreted protein" evidence="1">
    <location>
        <begin position="26"/>
        <end position="79"/>
    </location>
</feature>
<feature type="signal peptide" evidence="1">
    <location>
        <begin position="1"/>
        <end position="25"/>
    </location>
</feature>
<accession>A0ABN9DP25</accession>
<keyword evidence="3" id="KW-1185">Reference proteome</keyword>
<evidence type="ECO:0008006" key="4">
    <source>
        <dbReference type="Google" id="ProtNLM"/>
    </source>
</evidence>
<protein>
    <recommendedName>
        <fullName evidence="4">Secreted protein</fullName>
    </recommendedName>
</protein>
<dbReference type="Proteomes" id="UP001162483">
    <property type="component" value="Unassembled WGS sequence"/>
</dbReference>
<name>A0ABN9DP25_9NEOB</name>
<evidence type="ECO:0000313" key="2">
    <source>
        <dbReference type="EMBL" id="CAI9573645.1"/>
    </source>
</evidence>
<evidence type="ECO:0000256" key="1">
    <source>
        <dbReference type="SAM" id="SignalP"/>
    </source>
</evidence>